<keyword evidence="4" id="KW-1185">Reference proteome</keyword>
<sequence length="176" mass="19224">MTEAKKVAFLLAKDFEDSEMVNPYEEMVKNGHETVIIGLEAQEELTGKQGTVTYTTHLGIKDAHAADYDAIIIPGGSSPGYLMYNEDVNRFVREADREGKTIAAICHGPQVLAAAGVLEGRTLTAFPGISSEIEAVGGKYLNREVVVDRNLVTSRVPEDEPAFIRETVERLGVNAW</sequence>
<comment type="similarity">
    <text evidence="1">Belongs to the peptidase C56 family.</text>
</comment>
<comment type="caution">
    <text evidence="3">The sequence shown here is derived from an EMBL/GenBank/DDBJ whole genome shotgun (WGS) entry which is preliminary data.</text>
</comment>
<dbReference type="Gene3D" id="3.40.50.880">
    <property type="match status" value="1"/>
</dbReference>
<feature type="domain" description="DJ-1/PfpI" evidence="2">
    <location>
        <begin position="5"/>
        <end position="169"/>
    </location>
</feature>
<dbReference type="PROSITE" id="PS51276">
    <property type="entry name" value="PEPTIDASE_C56_PFPI"/>
    <property type="match status" value="1"/>
</dbReference>
<keyword evidence="3" id="KW-0315">Glutamine amidotransferase</keyword>
<evidence type="ECO:0000256" key="1">
    <source>
        <dbReference type="ARBA" id="ARBA00008542"/>
    </source>
</evidence>
<dbReference type="InterPro" id="IPR006286">
    <property type="entry name" value="C56_PfpI-like"/>
</dbReference>
<dbReference type="AlphaFoldDB" id="A0A2R5ELG2"/>
<protein>
    <submittedName>
        <fullName evidence="3">Glutamine amidotransferase</fullName>
    </submittedName>
</protein>
<dbReference type="EMBL" id="BDQX01000098">
    <property type="protein sequence ID" value="GBG07496.1"/>
    <property type="molecule type" value="Genomic_DNA"/>
</dbReference>
<evidence type="ECO:0000313" key="3">
    <source>
        <dbReference type="EMBL" id="GBG07496.1"/>
    </source>
</evidence>
<evidence type="ECO:0000313" key="4">
    <source>
        <dbReference type="Proteomes" id="UP000245202"/>
    </source>
</evidence>
<dbReference type="GO" id="GO:0016740">
    <property type="term" value="F:transferase activity"/>
    <property type="evidence" value="ECO:0007669"/>
    <property type="project" value="UniProtKB-KW"/>
</dbReference>
<dbReference type="RefSeq" id="WP_306299327.1">
    <property type="nucleotide sequence ID" value="NZ_BDQX01000098.1"/>
</dbReference>
<accession>A0A2R5ELG2</accession>
<dbReference type="InterPro" id="IPR029062">
    <property type="entry name" value="Class_I_gatase-like"/>
</dbReference>
<dbReference type="PANTHER" id="PTHR42733">
    <property type="entry name" value="DJ-1 PROTEIN"/>
    <property type="match status" value="1"/>
</dbReference>
<evidence type="ECO:0000259" key="2">
    <source>
        <dbReference type="Pfam" id="PF01965"/>
    </source>
</evidence>
<keyword evidence="3" id="KW-0808">Transferase</keyword>
<dbReference type="InterPro" id="IPR002818">
    <property type="entry name" value="DJ-1/PfpI"/>
</dbReference>
<reference evidence="3 4" key="1">
    <citation type="submission" date="2017-08" db="EMBL/GenBank/DDBJ databases">
        <title>Substantial Increase in Enzyme Production by Combined Drug-Resistance Mutations in Paenibacillus agaridevorans.</title>
        <authorList>
            <person name="Tanaka Y."/>
            <person name="Funane K."/>
            <person name="Hosaka T."/>
            <person name="Shiwa Y."/>
            <person name="Fujita N."/>
            <person name="Miyazaki T."/>
            <person name="Yoshikawa H."/>
            <person name="Murakami K."/>
            <person name="Kasahara K."/>
            <person name="Inaoka T."/>
            <person name="Hiraga Y."/>
            <person name="Ochi K."/>
        </authorList>
    </citation>
    <scope>NUCLEOTIDE SEQUENCE [LARGE SCALE GENOMIC DNA]</scope>
    <source>
        <strain evidence="3 4">T-3040</strain>
    </source>
</reference>
<name>A0A2R5ELG2_9BACL</name>
<gene>
    <name evidence="3" type="ORF">PAT3040_02048</name>
</gene>
<dbReference type="CDD" id="cd03134">
    <property type="entry name" value="GATase1_PfpI_like"/>
    <property type="match status" value="1"/>
</dbReference>
<proteinExistence type="inferred from homology"/>
<dbReference type="Pfam" id="PF01965">
    <property type="entry name" value="DJ-1_PfpI"/>
    <property type="match status" value="1"/>
</dbReference>
<dbReference type="Proteomes" id="UP000245202">
    <property type="component" value="Unassembled WGS sequence"/>
</dbReference>
<dbReference type="PANTHER" id="PTHR42733:SF2">
    <property type="entry name" value="DJ-1_THIJ_PFPI FAMILY PROTEIN"/>
    <property type="match status" value="1"/>
</dbReference>
<organism evidence="3 4">
    <name type="scientific">Paenibacillus agaridevorans</name>
    <dbReference type="NCBI Taxonomy" id="171404"/>
    <lineage>
        <taxon>Bacteria</taxon>
        <taxon>Bacillati</taxon>
        <taxon>Bacillota</taxon>
        <taxon>Bacilli</taxon>
        <taxon>Bacillales</taxon>
        <taxon>Paenibacillaceae</taxon>
        <taxon>Paenibacillus</taxon>
    </lineage>
</organism>
<dbReference type="NCBIfam" id="TIGR01382">
    <property type="entry name" value="PfpI"/>
    <property type="match status" value="1"/>
</dbReference>
<dbReference type="SUPFAM" id="SSF52317">
    <property type="entry name" value="Class I glutamine amidotransferase-like"/>
    <property type="match status" value="1"/>
</dbReference>